<dbReference type="EMBL" id="JARJFB010000105">
    <property type="protein sequence ID" value="MEA0971275.1"/>
    <property type="molecule type" value="Genomic_DNA"/>
</dbReference>
<comment type="caution">
    <text evidence="1">The sequence shown here is derived from an EMBL/GenBank/DDBJ whole genome shotgun (WGS) entry which is preliminary data.</text>
</comment>
<reference evidence="1 2" key="1">
    <citation type="submission" date="2023-03" db="EMBL/GenBank/DDBJ databases">
        <title>Host association and intracellularity evolved multiple times independently in the Rickettsiales.</title>
        <authorList>
            <person name="Castelli M."/>
            <person name="Nardi T."/>
            <person name="Gammuto L."/>
            <person name="Bellinzona G."/>
            <person name="Sabaneyeva E."/>
            <person name="Potekhin A."/>
            <person name="Serra V."/>
            <person name="Petroni G."/>
            <person name="Sassera D."/>
        </authorList>
    </citation>
    <scope>NUCLEOTIDE SEQUENCE [LARGE SCALE GENOMIC DNA]</scope>
    <source>
        <strain evidence="1 2">Sr 2-6</strain>
    </source>
</reference>
<organism evidence="1 2">
    <name type="scientific">Candidatus Megaera venefica</name>
    <dbReference type="NCBI Taxonomy" id="2055910"/>
    <lineage>
        <taxon>Bacteria</taxon>
        <taxon>Pseudomonadati</taxon>
        <taxon>Pseudomonadota</taxon>
        <taxon>Alphaproteobacteria</taxon>
        <taxon>Rickettsiales</taxon>
        <taxon>Rickettsiaceae</taxon>
        <taxon>Candidatus Megaera</taxon>
    </lineage>
</organism>
<protein>
    <submittedName>
        <fullName evidence="1">Uncharacterized protein</fullName>
    </submittedName>
</protein>
<keyword evidence="2" id="KW-1185">Reference proteome</keyword>
<name>A0ABU5NDP4_9RICK</name>
<proteinExistence type="predicted"/>
<evidence type="ECO:0000313" key="2">
    <source>
        <dbReference type="Proteomes" id="UP001291687"/>
    </source>
</evidence>
<dbReference type="Proteomes" id="UP001291687">
    <property type="component" value="Unassembled WGS sequence"/>
</dbReference>
<sequence>MPYSFAKICGNNLSLDMLCRIRGAASKDPNALDKVATHIPKVTSQPKCEYLIKTNGSDIRILFGIYLSANMITPEYIPIANNKDAALPSIKDLAGFFSLPERAIPASIPVSATYNIENPCQKLNLPFSKNGGFTSLKSILSTDPNIIPATDNISIIKMINCTLRAALEEKLERPANNKSVTTSTMFTLMIGKISATV</sequence>
<evidence type="ECO:0000313" key="1">
    <source>
        <dbReference type="EMBL" id="MEA0971275.1"/>
    </source>
</evidence>
<accession>A0ABU5NDP4</accession>
<gene>
    <name evidence="1" type="ORF">Megvenef_01250</name>
</gene>